<dbReference type="InterPro" id="IPR046956">
    <property type="entry name" value="RLP23-like"/>
</dbReference>
<evidence type="ECO:0000256" key="3">
    <source>
        <dbReference type="ARBA" id="ARBA00022692"/>
    </source>
</evidence>
<accession>A0A2G3A862</accession>
<evidence type="ECO:0000313" key="11">
    <source>
        <dbReference type="Proteomes" id="UP000222542"/>
    </source>
</evidence>
<dbReference type="InterPro" id="IPR013210">
    <property type="entry name" value="LRR_N_plant-typ"/>
</dbReference>
<dbReference type="InterPro" id="IPR032675">
    <property type="entry name" value="LRR_dom_sf"/>
</dbReference>
<evidence type="ECO:0000256" key="8">
    <source>
        <dbReference type="ARBA" id="ARBA00023180"/>
    </source>
</evidence>
<dbReference type="Proteomes" id="UP000222542">
    <property type="component" value="Unassembled WGS sequence"/>
</dbReference>
<dbReference type="GO" id="GO:0016020">
    <property type="term" value="C:membrane"/>
    <property type="evidence" value="ECO:0007669"/>
    <property type="project" value="UniProtKB-SubCell"/>
</dbReference>
<protein>
    <recommendedName>
        <fullName evidence="9">Leucine-rich repeat-containing N-terminal plant-type domain-containing protein</fullName>
    </recommendedName>
</protein>
<evidence type="ECO:0000313" key="10">
    <source>
        <dbReference type="EMBL" id="PHT90449.1"/>
    </source>
</evidence>
<gene>
    <name evidence="10" type="ORF">T459_05562</name>
</gene>
<comment type="caution">
    <text evidence="10">The sequence shown here is derived from an EMBL/GenBank/DDBJ whole genome shotgun (WGS) entry which is preliminary data.</text>
</comment>
<evidence type="ECO:0000256" key="2">
    <source>
        <dbReference type="ARBA" id="ARBA00022614"/>
    </source>
</evidence>
<keyword evidence="4" id="KW-0732">Signal</keyword>
<dbReference type="PANTHER" id="PTHR48063">
    <property type="entry name" value="LRR RECEPTOR-LIKE KINASE"/>
    <property type="match status" value="1"/>
</dbReference>
<keyword evidence="5" id="KW-0677">Repeat</keyword>
<organism evidence="10 11">
    <name type="scientific">Capsicum annuum</name>
    <name type="common">Capsicum pepper</name>
    <dbReference type="NCBI Taxonomy" id="4072"/>
    <lineage>
        <taxon>Eukaryota</taxon>
        <taxon>Viridiplantae</taxon>
        <taxon>Streptophyta</taxon>
        <taxon>Embryophyta</taxon>
        <taxon>Tracheophyta</taxon>
        <taxon>Spermatophyta</taxon>
        <taxon>Magnoliopsida</taxon>
        <taxon>eudicotyledons</taxon>
        <taxon>Gunneridae</taxon>
        <taxon>Pentapetalae</taxon>
        <taxon>asterids</taxon>
        <taxon>lamiids</taxon>
        <taxon>Solanales</taxon>
        <taxon>Solanaceae</taxon>
        <taxon>Solanoideae</taxon>
        <taxon>Capsiceae</taxon>
        <taxon>Capsicum</taxon>
    </lineage>
</organism>
<keyword evidence="7" id="KW-0472">Membrane</keyword>
<dbReference type="Gramene" id="PHT90449">
    <property type="protein sequence ID" value="PHT90449"/>
    <property type="gene ID" value="T459_05562"/>
</dbReference>
<dbReference type="Gene3D" id="3.80.10.10">
    <property type="entry name" value="Ribonuclease Inhibitor"/>
    <property type="match status" value="1"/>
</dbReference>
<sequence length="380" mass="42561">MSCYGDPLVMVIEHLQCSMSKDLLCKFPDNSAFDFDYTQSSIWSPLVPRPLSPHRRLSYEDISLGCIGAANFKKVTAKIKRKLSNVVTENIRECHRLKKRKKKAFDFSRLPSSSSSAPTPRKGWAKVLKAASKHFKKRNNKKDSTAVEFACNAQNGATNCSANDLEALVDFKNGLNDPENRLLSWQGRDCCKWRGIRCSNTAGSVIKIDLHNPFPVDSVDVTSFQWVTSLVSLKYLGMNQVGLSMVGSTWLEMLNQLPHLTEWHLSSCGLLSGSISYLTPVNFSSLAVIDLSFNSFKSMFPSWLVNISSLEYMDLSNSGFRGRIPLGSSEIPRLRYLNLALNKNLSANCLELFRGSWKQIEVFDLGSNNYKENCLDPSGI</sequence>
<dbReference type="SUPFAM" id="SSF52058">
    <property type="entry name" value="L domain-like"/>
    <property type="match status" value="1"/>
</dbReference>
<comment type="subcellular location">
    <subcellularLocation>
        <location evidence="1">Membrane</location>
        <topology evidence="1">Single-pass type I membrane protein</topology>
    </subcellularLocation>
</comment>
<keyword evidence="6" id="KW-1133">Transmembrane helix</keyword>
<proteinExistence type="predicted"/>
<dbReference type="AlphaFoldDB" id="A0A2G3A862"/>
<evidence type="ECO:0000256" key="7">
    <source>
        <dbReference type="ARBA" id="ARBA00023136"/>
    </source>
</evidence>
<feature type="domain" description="Leucine-rich repeat-containing N-terminal plant-type" evidence="9">
    <location>
        <begin position="162"/>
        <end position="199"/>
    </location>
</feature>
<evidence type="ECO:0000256" key="6">
    <source>
        <dbReference type="ARBA" id="ARBA00022989"/>
    </source>
</evidence>
<dbReference type="PANTHER" id="PTHR48063:SF16">
    <property type="entry name" value="LRR RECEPTOR-LIKE SERINE_THREONINE-PROTEIN KINASE GSO1"/>
    <property type="match status" value="1"/>
</dbReference>
<evidence type="ECO:0000256" key="5">
    <source>
        <dbReference type="ARBA" id="ARBA00022737"/>
    </source>
</evidence>
<dbReference type="EMBL" id="AYRZ02000002">
    <property type="protein sequence ID" value="PHT90449.1"/>
    <property type="molecule type" value="Genomic_DNA"/>
</dbReference>
<dbReference type="Pfam" id="PF08263">
    <property type="entry name" value="LRRNT_2"/>
    <property type="match status" value="1"/>
</dbReference>
<keyword evidence="11" id="KW-1185">Reference proteome</keyword>
<keyword evidence="2" id="KW-0433">Leucine-rich repeat</keyword>
<evidence type="ECO:0000256" key="4">
    <source>
        <dbReference type="ARBA" id="ARBA00022729"/>
    </source>
</evidence>
<evidence type="ECO:0000259" key="9">
    <source>
        <dbReference type="Pfam" id="PF08263"/>
    </source>
</evidence>
<keyword evidence="8" id="KW-0325">Glycoprotein</keyword>
<name>A0A2G3A862_CAPAN</name>
<evidence type="ECO:0000256" key="1">
    <source>
        <dbReference type="ARBA" id="ARBA00004479"/>
    </source>
</evidence>
<reference evidence="10 11" key="2">
    <citation type="journal article" date="2017" name="Genome Biol.">
        <title>New reference genome sequences of hot pepper reveal the massive evolution of plant disease-resistance genes by retroduplication.</title>
        <authorList>
            <person name="Kim S."/>
            <person name="Park J."/>
            <person name="Yeom S.I."/>
            <person name="Kim Y.M."/>
            <person name="Seo E."/>
            <person name="Kim K.T."/>
            <person name="Kim M.S."/>
            <person name="Lee J.M."/>
            <person name="Cheong K."/>
            <person name="Shin H.S."/>
            <person name="Kim S.B."/>
            <person name="Han K."/>
            <person name="Lee J."/>
            <person name="Park M."/>
            <person name="Lee H.A."/>
            <person name="Lee H.Y."/>
            <person name="Lee Y."/>
            <person name="Oh S."/>
            <person name="Lee J.H."/>
            <person name="Choi E."/>
            <person name="Choi E."/>
            <person name="Lee S.E."/>
            <person name="Jeon J."/>
            <person name="Kim H."/>
            <person name="Choi G."/>
            <person name="Song H."/>
            <person name="Lee J."/>
            <person name="Lee S.C."/>
            <person name="Kwon J.K."/>
            <person name="Lee H.Y."/>
            <person name="Koo N."/>
            <person name="Hong Y."/>
            <person name="Kim R.W."/>
            <person name="Kang W.H."/>
            <person name="Huh J.H."/>
            <person name="Kang B.C."/>
            <person name="Yang T.J."/>
            <person name="Lee Y.H."/>
            <person name="Bennetzen J.L."/>
            <person name="Choi D."/>
        </authorList>
    </citation>
    <scope>NUCLEOTIDE SEQUENCE [LARGE SCALE GENOMIC DNA]</scope>
    <source>
        <strain evidence="11">cv. CM334</strain>
    </source>
</reference>
<reference evidence="10 11" key="1">
    <citation type="journal article" date="2014" name="Nat. Genet.">
        <title>Genome sequence of the hot pepper provides insights into the evolution of pungency in Capsicum species.</title>
        <authorList>
            <person name="Kim S."/>
            <person name="Park M."/>
            <person name="Yeom S.I."/>
            <person name="Kim Y.M."/>
            <person name="Lee J.M."/>
            <person name="Lee H.A."/>
            <person name="Seo E."/>
            <person name="Choi J."/>
            <person name="Cheong K."/>
            <person name="Kim K.T."/>
            <person name="Jung K."/>
            <person name="Lee G.W."/>
            <person name="Oh S.K."/>
            <person name="Bae C."/>
            <person name="Kim S.B."/>
            <person name="Lee H.Y."/>
            <person name="Kim S.Y."/>
            <person name="Kim M.S."/>
            <person name="Kang B.C."/>
            <person name="Jo Y.D."/>
            <person name="Yang H.B."/>
            <person name="Jeong H.J."/>
            <person name="Kang W.H."/>
            <person name="Kwon J.K."/>
            <person name="Shin C."/>
            <person name="Lim J.Y."/>
            <person name="Park J.H."/>
            <person name="Huh J.H."/>
            <person name="Kim J.S."/>
            <person name="Kim B.D."/>
            <person name="Cohen O."/>
            <person name="Paran I."/>
            <person name="Suh M.C."/>
            <person name="Lee S.B."/>
            <person name="Kim Y.K."/>
            <person name="Shin Y."/>
            <person name="Noh S.J."/>
            <person name="Park J."/>
            <person name="Seo Y.S."/>
            <person name="Kwon S.Y."/>
            <person name="Kim H.A."/>
            <person name="Park J.M."/>
            <person name="Kim H.J."/>
            <person name="Choi S.B."/>
            <person name="Bosland P.W."/>
            <person name="Reeves G."/>
            <person name="Jo S.H."/>
            <person name="Lee B.W."/>
            <person name="Cho H.T."/>
            <person name="Choi H.S."/>
            <person name="Lee M.S."/>
            <person name="Yu Y."/>
            <person name="Do Choi Y."/>
            <person name="Park B.S."/>
            <person name="van Deynze A."/>
            <person name="Ashrafi H."/>
            <person name="Hill T."/>
            <person name="Kim W.T."/>
            <person name="Pai H.S."/>
            <person name="Ahn H.K."/>
            <person name="Yeam I."/>
            <person name="Giovannoni J.J."/>
            <person name="Rose J.K."/>
            <person name="Sorensen I."/>
            <person name="Lee S.J."/>
            <person name="Kim R.W."/>
            <person name="Choi I.Y."/>
            <person name="Choi B.S."/>
            <person name="Lim J.S."/>
            <person name="Lee Y.H."/>
            <person name="Choi D."/>
        </authorList>
    </citation>
    <scope>NUCLEOTIDE SEQUENCE [LARGE SCALE GENOMIC DNA]</scope>
    <source>
        <strain evidence="11">cv. CM334</strain>
    </source>
</reference>
<keyword evidence="3" id="KW-0812">Transmembrane</keyword>